<keyword evidence="1" id="KW-1133">Transmembrane helix</keyword>
<proteinExistence type="predicted"/>
<comment type="caution">
    <text evidence="2">The sequence shown here is derived from an EMBL/GenBank/DDBJ whole genome shotgun (WGS) entry which is preliminary data.</text>
</comment>
<dbReference type="EMBL" id="CAMAPB010000029">
    <property type="protein sequence ID" value="CAH9059692.1"/>
    <property type="molecule type" value="Genomic_DNA"/>
</dbReference>
<organism evidence="2 3">
    <name type="scientific">Pseudoalteromonas haloplanktis</name>
    <name type="common">Alteromonas haloplanktis</name>
    <dbReference type="NCBI Taxonomy" id="228"/>
    <lineage>
        <taxon>Bacteria</taxon>
        <taxon>Pseudomonadati</taxon>
        <taxon>Pseudomonadota</taxon>
        <taxon>Gammaproteobacteria</taxon>
        <taxon>Alteromonadales</taxon>
        <taxon>Pseudoalteromonadaceae</taxon>
        <taxon>Pseudoalteromonas</taxon>
    </lineage>
</organism>
<keyword evidence="3" id="KW-1185">Reference proteome</keyword>
<name>A0A9W4VWD0_PSEHA</name>
<dbReference type="GeneID" id="99695568"/>
<dbReference type="RefSeq" id="WP_013462818.1">
    <property type="nucleotide sequence ID" value="NZ_CAMAPB010000029.1"/>
</dbReference>
<accession>A0A9W4VWD0</accession>
<gene>
    <name evidence="2" type="ORF">PSEHALCIP103_02111</name>
</gene>
<sequence>MDFYVLKKQQKLIAIPADVQNCKQYINSGYLYIDKVAACNETNALQVLQAKKAKALKWPLTIALAALPVIFIAWYTLT</sequence>
<feature type="transmembrane region" description="Helical" evidence="1">
    <location>
        <begin position="58"/>
        <end position="77"/>
    </location>
</feature>
<keyword evidence="1" id="KW-0812">Transmembrane</keyword>
<dbReference type="AlphaFoldDB" id="A0A9W4VWD0"/>
<reference evidence="2" key="1">
    <citation type="submission" date="2022-07" db="EMBL/GenBank/DDBJ databases">
        <authorList>
            <person name="Criscuolo A."/>
        </authorList>
    </citation>
    <scope>NUCLEOTIDE SEQUENCE</scope>
    <source>
        <strain evidence="2">CIP103197</strain>
    </source>
</reference>
<keyword evidence="1" id="KW-0472">Membrane</keyword>
<evidence type="ECO:0000313" key="2">
    <source>
        <dbReference type="EMBL" id="CAH9059692.1"/>
    </source>
</evidence>
<evidence type="ECO:0000256" key="1">
    <source>
        <dbReference type="SAM" id="Phobius"/>
    </source>
</evidence>
<dbReference type="Proteomes" id="UP001152447">
    <property type="component" value="Unassembled WGS sequence"/>
</dbReference>
<evidence type="ECO:0000313" key="3">
    <source>
        <dbReference type="Proteomes" id="UP001152447"/>
    </source>
</evidence>
<protein>
    <submittedName>
        <fullName evidence="2">Uncharacterized protein</fullName>
    </submittedName>
</protein>